<evidence type="ECO:0000259" key="8">
    <source>
        <dbReference type="PROSITE" id="PS50845"/>
    </source>
</evidence>
<evidence type="ECO:0000313" key="9">
    <source>
        <dbReference type="EMBL" id="KAL1556865.1"/>
    </source>
</evidence>
<evidence type="ECO:0000313" key="10">
    <source>
        <dbReference type="Proteomes" id="UP001567538"/>
    </source>
</evidence>
<dbReference type="PANTHER" id="PTHR10994">
    <property type="entry name" value="RETICULON"/>
    <property type="match status" value="1"/>
</dbReference>
<evidence type="ECO:0000256" key="3">
    <source>
        <dbReference type="ARBA" id="ARBA00022824"/>
    </source>
</evidence>
<evidence type="ECO:0000256" key="5">
    <source>
        <dbReference type="ARBA" id="ARBA00023136"/>
    </source>
</evidence>
<feature type="domain" description="Reticulon" evidence="8">
    <location>
        <begin position="47"/>
        <end position="90"/>
    </location>
</feature>
<dbReference type="AlphaFoldDB" id="A0ABD1HLI2"/>
<name>A0ABD1HLI2_SALDI</name>
<dbReference type="Proteomes" id="UP001567538">
    <property type="component" value="Unassembled WGS sequence"/>
</dbReference>
<sequence>MDEIDNGDLLSPSDSEEEKPSSIKGKKVYRLFGRERPLHMLLGGGKHADVILWREKKVSAGILGGATAVWFLFEVLEYHFVSLICYALILGSALLFQWSNAASFLSRSLPEILEFSSSEDHLCFEDMDQSSISCFEGCCIRKGSEEVCR</sequence>
<evidence type="ECO:0000256" key="1">
    <source>
        <dbReference type="ARBA" id="ARBA00004477"/>
    </source>
</evidence>
<dbReference type="GO" id="GO:0005789">
    <property type="term" value="C:endoplasmic reticulum membrane"/>
    <property type="evidence" value="ECO:0007669"/>
    <property type="project" value="UniProtKB-SubCell"/>
</dbReference>
<dbReference type="EMBL" id="JBEAFC010000005">
    <property type="protein sequence ID" value="KAL1556865.1"/>
    <property type="molecule type" value="Genomic_DNA"/>
</dbReference>
<protein>
    <recommendedName>
        <fullName evidence="6">Reticulon-like protein</fullName>
    </recommendedName>
</protein>
<feature type="transmembrane region" description="Helical" evidence="6">
    <location>
        <begin position="79"/>
        <end position="98"/>
    </location>
</feature>
<proteinExistence type="predicted"/>
<accession>A0ABD1HLI2</accession>
<feature type="region of interest" description="Disordered" evidence="7">
    <location>
        <begin position="1"/>
        <end position="22"/>
    </location>
</feature>
<evidence type="ECO:0000256" key="2">
    <source>
        <dbReference type="ARBA" id="ARBA00022692"/>
    </source>
</evidence>
<evidence type="ECO:0000256" key="7">
    <source>
        <dbReference type="SAM" id="MobiDB-lite"/>
    </source>
</evidence>
<reference evidence="9 10" key="1">
    <citation type="submission" date="2024-06" db="EMBL/GenBank/DDBJ databases">
        <title>A chromosome level genome sequence of Diviner's sage (Salvia divinorum).</title>
        <authorList>
            <person name="Ford S.A."/>
            <person name="Ro D.-K."/>
            <person name="Ness R.W."/>
            <person name="Phillips M.A."/>
        </authorList>
    </citation>
    <scope>NUCLEOTIDE SEQUENCE [LARGE SCALE GENOMIC DNA]</scope>
    <source>
        <strain evidence="9">SAF-2024a</strain>
        <tissue evidence="9">Leaf</tissue>
    </source>
</reference>
<comment type="caution">
    <text evidence="6">Lacks conserved residue(s) required for the propagation of feature annotation.</text>
</comment>
<comment type="subcellular location">
    <subcellularLocation>
        <location evidence="1 6">Endoplasmic reticulum membrane</location>
        <topology evidence="1 6">Multi-pass membrane protein</topology>
    </subcellularLocation>
</comment>
<dbReference type="PANTHER" id="PTHR10994:SF193">
    <property type="entry name" value="RETICULON-LIKE PROTEIN"/>
    <property type="match status" value="1"/>
</dbReference>
<dbReference type="InterPro" id="IPR045064">
    <property type="entry name" value="Reticulon-like"/>
</dbReference>
<evidence type="ECO:0000256" key="6">
    <source>
        <dbReference type="RuleBase" id="RU363132"/>
    </source>
</evidence>
<dbReference type="PROSITE" id="PS50845">
    <property type="entry name" value="RETICULON"/>
    <property type="match status" value="1"/>
</dbReference>
<keyword evidence="5 6" id="KW-0472">Membrane</keyword>
<dbReference type="InterPro" id="IPR003388">
    <property type="entry name" value="Reticulon"/>
</dbReference>
<keyword evidence="10" id="KW-1185">Reference proteome</keyword>
<keyword evidence="3 6" id="KW-0256">Endoplasmic reticulum</keyword>
<keyword evidence="2 6" id="KW-0812">Transmembrane</keyword>
<keyword evidence="4 6" id="KW-1133">Transmembrane helix</keyword>
<organism evidence="9 10">
    <name type="scientific">Salvia divinorum</name>
    <name type="common">Maria pastora</name>
    <name type="synonym">Diviner's sage</name>
    <dbReference type="NCBI Taxonomy" id="28513"/>
    <lineage>
        <taxon>Eukaryota</taxon>
        <taxon>Viridiplantae</taxon>
        <taxon>Streptophyta</taxon>
        <taxon>Embryophyta</taxon>
        <taxon>Tracheophyta</taxon>
        <taxon>Spermatophyta</taxon>
        <taxon>Magnoliopsida</taxon>
        <taxon>eudicotyledons</taxon>
        <taxon>Gunneridae</taxon>
        <taxon>Pentapetalae</taxon>
        <taxon>asterids</taxon>
        <taxon>lamiids</taxon>
        <taxon>Lamiales</taxon>
        <taxon>Lamiaceae</taxon>
        <taxon>Nepetoideae</taxon>
        <taxon>Mentheae</taxon>
        <taxon>Salviinae</taxon>
        <taxon>Salvia</taxon>
        <taxon>Salvia subgen. Calosphace</taxon>
    </lineage>
</organism>
<comment type="caution">
    <text evidence="9">The sequence shown here is derived from an EMBL/GenBank/DDBJ whole genome shotgun (WGS) entry which is preliminary data.</text>
</comment>
<gene>
    <name evidence="9" type="primary">BTI2</name>
    <name evidence="9" type="ORF">AAHA92_12429</name>
</gene>
<dbReference type="Pfam" id="PF02453">
    <property type="entry name" value="Reticulon"/>
    <property type="match status" value="1"/>
</dbReference>
<evidence type="ECO:0000256" key="4">
    <source>
        <dbReference type="ARBA" id="ARBA00022989"/>
    </source>
</evidence>